<organism evidence="1 2">
    <name type="scientific">Maritalea mobilis</name>
    <dbReference type="NCBI Taxonomy" id="483324"/>
    <lineage>
        <taxon>Bacteria</taxon>
        <taxon>Pseudomonadati</taxon>
        <taxon>Pseudomonadota</taxon>
        <taxon>Alphaproteobacteria</taxon>
        <taxon>Hyphomicrobiales</taxon>
        <taxon>Devosiaceae</taxon>
        <taxon>Maritalea</taxon>
    </lineage>
</organism>
<keyword evidence="2" id="KW-1185">Reference proteome</keyword>
<gene>
    <name evidence="1" type="ORF">ATL17_2649</name>
</gene>
<name>A0A4R6VFK5_9HYPH</name>
<dbReference type="RefSeq" id="WP_166639037.1">
    <property type="nucleotide sequence ID" value="NZ_SNYR01000003.1"/>
</dbReference>
<dbReference type="PIRSF" id="PIRSF034110">
    <property type="entry name" value="DUF1203"/>
    <property type="match status" value="1"/>
</dbReference>
<evidence type="ECO:0000313" key="1">
    <source>
        <dbReference type="EMBL" id="TDQ61551.1"/>
    </source>
</evidence>
<dbReference type="InterPro" id="IPR009593">
    <property type="entry name" value="DUF1203"/>
</dbReference>
<sequence>MSIKFTAIPTEIANSWRNGGADAQGLLPEHRISDGSAPCRHCLKNIHEGKGVLLGAYKPFQSTGAFSEIGPIFICEDNCQRFESENGALPPVIAEREQFLIRGYSADEKIDYRTGQIVKVKELPEQAEKIFAYQNVAFIHIRSAAYSCFTTRIDRAN</sequence>
<dbReference type="AlphaFoldDB" id="A0A4R6VFK5"/>
<reference evidence="1 2" key="1">
    <citation type="submission" date="2019-03" db="EMBL/GenBank/DDBJ databases">
        <title>Genomic Encyclopedia of Type Strains, Phase III (KMG-III): the genomes of soil and plant-associated and newly described type strains.</title>
        <authorList>
            <person name="Whitman W."/>
        </authorList>
    </citation>
    <scope>NUCLEOTIDE SEQUENCE [LARGE SCALE GENOMIC DNA]</scope>
    <source>
        <strain evidence="1 2">CGMCC 1.7002</strain>
    </source>
</reference>
<dbReference type="Pfam" id="PF06718">
    <property type="entry name" value="DUF1203"/>
    <property type="match status" value="1"/>
</dbReference>
<protein>
    <submittedName>
        <fullName evidence="1">Uncharacterized protein DUF1203</fullName>
    </submittedName>
</protein>
<dbReference type="Proteomes" id="UP000295391">
    <property type="component" value="Unassembled WGS sequence"/>
</dbReference>
<evidence type="ECO:0000313" key="2">
    <source>
        <dbReference type="Proteomes" id="UP000295391"/>
    </source>
</evidence>
<proteinExistence type="predicted"/>
<comment type="caution">
    <text evidence="1">The sequence shown here is derived from an EMBL/GenBank/DDBJ whole genome shotgun (WGS) entry which is preliminary data.</text>
</comment>
<accession>A0A4R6VFK5</accession>
<dbReference type="EMBL" id="SNYR01000003">
    <property type="protein sequence ID" value="TDQ61551.1"/>
    <property type="molecule type" value="Genomic_DNA"/>
</dbReference>